<keyword evidence="1" id="KW-0175">Coiled coil</keyword>
<feature type="coiled-coil region" evidence="1">
    <location>
        <begin position="17"/>
        <end position="75"/>
    </location>
</feature>
<comment type="caution">
    <text evidence="2">The sequence shown here is derived from an EMBL/GenBank/DDBJ whole genome shotgun (WGS) entry which is preliminary data.</text>
</comment>
<dbReference type="EMBL" id="NXGD01000007">
    <property type="protein sequence ID" value="PRN00277.1"/>
    <property type="molecule type" value="Genomic_DNA"/>
</dbReference>
<dbReference type="AlphaFoldDB" id="A0A2S9TN48"/>
<proteinExistence type="predicted"/>
<sequence length="77" mass="9475">MKLARILEKAKNYLFLIDNHEELKQRKIEKLRDKIEDKISKIDKKIKKENSLKDILKLKEERNILKNFRKQLKEKSR</sequence>
<dbReference type="Proteomes" id="UP000238811">
    <property type="component" value="Unassembled WGS sequence"/>
</dbReference>
<evidence type="ECO:0000256" key="1">
    <source>
        <dbReference type="SAM" id="Coils"/>
    </source>
</evidence>
<protein>
    <submittedName>
        <fullName evidence="2">Uncharacterized protein</fullName>
    </submittedName>
</protein>
<gene>
    <name evidence="2" type="ORF">CJ668_07110</name>
</gene>
<reference evidence="2 3" key="1">
    <citation type="submission" date="2017-09" db="EMBL/GenBank/DDBJ databases">
        <title>Reassesment of A. cryaerophilus.</title>
        <authorList>
            <person name="Perez-Cataluna A."/>
            <person name="Collado L."/>
            <person name="Salgado O."/>
            <person name="Lefinanco V."/>
            <person name="Figueras M.J."/>
        </authorList>
    </citation>
    <scope>NUCLEOTIDE SEQUENCE [LARGE SCALE GENOMIC DNA]</scope>
    <source>
        <strain evidence="2 3">LMG 10229</strain>
    </source>
</reference>
<evidence type="ECO:0000313" key="2">
    <source>
        <dbReference type="EMBL" id="PRN00277.1"/>
    </source>
</evidence>
<accession>A0A2S9TN48</accession>
<name>A0A2S9TN48_9BACT</name>
<evidence type="ECO:0000313" key="3">
    <source>
        <dbReference type="Proteomes" id="UP000238811"/>
    </source>
</evidence>
<organism evidence="2 3">
    <name type="scientific">Aliarcobacter cryaerophilus</name>
    <dbReference type="NCBI Taxonomy" id="28198"/>
    <lineage>
        <taxon>Bacteria</taxon>
        <taxon>Pseudomonadati</taxon>
        <taxon>Campylobacterota</taxon>
        <taxon>Epsilonproteobacteria</taxon>
        <taxon>Campylobacterales</taxon>
        <taxon>Arcobacteraceae</taxon>
        <taxon>Aliarcobacter</taxon>
    </lineage>
</organism>